<proteinExistence type="predicted"/>
<evidence type="ECO:0000313" key="1">
    <source>
        <dbReference type="EMBL" id="KAH3790762.1"/>
    </source>
</evidence>
<dbReference type="EMBL" id="JAIWYP010000008">
    <property type="protein sequence ID" value="KAH3790762.1"/>
    <property type="molecule type" value="Genomic_DNA"/>
</dbReference>
<sequence>MSSKEQDKFVKSYHVLRHVPGVWIARCSIMCIEKWGRVIVRRGIGVQNTKQSNSQGLEFSLHSCRIKDDLREISSTSLLYTDEQHKKKIEED</sequence>
<protein>
    <submittedName>
        <fullName evidence="1">Uncharacterized protein</fullName>
    </submittedName>
</protein>
<keyword evidence="2" id="KW-1185">Reference proteome</keyword>
<organism evidence="1 2">
    <name type="scientific">Dreissena polymorpha</name>
    <name type="common">Zebra mussel</name>
    <name type="synonym">Mytilus polymorpha</name>
    <dbReference type="NCBI Taxonomy" id="45954"/>
    <lineage>
        <taxon>Eukaryota</taxon>
        <taxon>Metazoa</taxon>
        <taxon>Spiralia</taxon>
        <taxon>Lophotrochozoa</taxon>
        <taxon>Mollusca</taxon>
        <taxon>Bivalvia</taxon>
        <taxon>Autobranchia</taxon>
        <taxon>Heteroconchia</taxon>
        <taxon>Euheterodonta</taxon>
        <taxon>Imparidentia</taxon>
        <taxon>Neoheterodontei</taxon>
        <taxon>Myida</taxon>
        <taxon>Dreissenoidea</taxon>
        <taxon>Dreissenidae</taxon>
        <taxon>Dreissena</taxon>
    </lineage>
</organism>
<dbReference type="Proteomes" id="UP000828390">
    <property type="component" value="Unassembled WGS sequence"/>
</dbReference>
<dbReference type="AlphaFoldDB" id="A0A9D4J059"/>
<comment type="caution">
    <text evidence="1">The sequence shown here is derived from an EMBL/GenBank/DDBJ whole genome shotgun (WGS) entry which is preliminary data.</text>
</comment>
<name>A0A9D4J059_DREPO</name>
<reference evidence="1" key="1">
    <citation type="journal article" date="2019" name="bioRxiv">
        <title>The Genome of the Zebra Mussel, Dreissena polymorpha: A Resource for Invasive Species Research.</title>
        <authorList>
            <person name="McCartney M.A."/>
            <person name="Auch B."/>
            <person name="Kono T."/>
            <person name="Mallez S."/>
            <person name="Zhang Y."/>
            <person name="Obille A."/>
            <person name="Becker A."/>
            <person name="Abrahante J.E."/>
            <person name="Garbe J."/>
            <person name="Badalamenti J.P."/>
            <person name="Herman A."/>
            <person name="Mangelson H."/>
            <person name="Liachko I."/>
            <person name="Sullivan S."/>
            <person name="Sone E.D."/>
            <person name="Koren S."/>
            <person name="Silverstein K.A.T."/>
            <person name="Beckman K.B."/>
            <person name="Gohl D.M."/>
        </authorList>
    </citation>
    <scope>NUCLEOTIDE SEQUENCE</scope>
    <source>
        <strain evidence="1">Duluth1</strain>
        <tissue evidence="1">Whole animal</tissue>
    </source>
</reference>
<accession>A0A9D4J059</accession>
<gene>
    <name evidence="1" type="ORF">DPMN_168969</name>
</gene>
<reference evidence="1" key="2">
    <citation type="submission" date="2020-11" db="EMBL/GenBank/DDBJ databases">
        <authorList>
            <person name="McCartney M.A."/>
            <person name="Auch B."/>
            <person name="Kono T."/>
            <person name="Mallez S."/>
            <person name="Becker A."/>
            <person name="Gohl D.M."/>
            <person name="Silverstein K.A.T."/>
            <person name="Koren S."/>
            <person name="Bechman K.B."/>
            <person name="Herman A."/>
            <person name="Abrahante J.E."/>
            <person name="Garbe J."/>
        </authorList>
    </citation>
    <scope>NUCLEOTIDE SEQUENCE</scope>
    <source>
        <strain evidence="1">Duluth1</strain>
        <tissue evidence="1">Whole animal</tissue>
    </source>
</reference>
<evidence type="ECO:0000313" key="2">
    <source>
        <dbReference type="Proteomes" id="UP000828390"/>
    </source>
</evidence>